<keyword evidence="12" id="KW-1185">Reference proteome</keyword>
<keyword evidence="6 11" id="KW-0328">Glycosyltransferase</keyword>
<dbReference type="PANTHER" id="PTHR43463:SF1">
    <property type="entry name" value="NICOTINATE-NUCLEOTIDE--DIMETHYLBENZIMIDAZOLE PHOSPHORIBOSYLTRANSFERASE"/>
    <property type="match status" value="1"/>
</dbReference>
<dbReference type="InterPro" id="IPR023195">
    <property type="entry name" value="Nict_dMeBzImd_PRibTrfase_N"/>
</dbReference>
<evidence type="ECO:0000256" key="10">
    <source>
        <dbReference type="SAM" id="MobiDB-lite"/>
    </source>
</evidence>
<dbReference type="Gene3D" id="1.10.1610.10">
    <property type="match status" value="1"/>
</dbReference>
<dbReference type="OrthoDB" id="2157177at2759"/>
<comment type="catalytic activity">
    <reaction evidence="9">
        <text>5,6-dimethylbenzimidazole + nicotinate beta-D-ribonucleotide = alpha-ribazole 5'-phosphate + nicotinate + H(+)</text>
        <dbReference type="Rhea" id="RHEA:11196"/>
        <dbReference type="ChEBI" id="CHEBI:15378"/>
        <dbReference type="ChEBI" id="CHEBI:15890"/>
        <dbReference type="ChEBI" id="CHEBI:32544"/>
        <dbReference type="ChEBI" id="CHEBI:57502"/>
        <dbReference type="ChEBI" id="CHEBI:57918"/>
        <dbReference type="EC" id="2.4.2.21"/>
    </reaction>
</comment>
<proteinExistence type="inferred from homology"/>
<dbReference type="EC" id="2.4.2.21" evidence="3"/>
<dbReference type="Proteomes" id="UP000239649">
    <property type="component" value="Unassembled WGS sequence"/>
</dbReference>
<evidence type="ECO:0000256" key="8">
    <source>
        <dbReference type="ARBA" id="ARBA00030686"/>
    </source>
</evidence>
<dbReference type="SUPFAM" id="SSF52733">
    <property type="entry name" value="Nicotinate mononucleotide:5,6-dimethylbenzimidazole phosphoribosyltransferase (CobT)"/>
    <property type="match status" value="2"/>
</dbReference>
<evidence type="ECO:0000256" key="7">
    <source>
        <dbReference type="ARBA" id="ARBA00022679"/>
    </source>
</evidence>
<name>A0A2P6VK87_9CHLO</name>
<comment type="pathway">
    <text evidence="1">Nucleoside biosynthesis; alpha-ribazole biosynthesis; alpha-ribazole from 5,6-dimethylbenzimidazole: step 1/2.</text>
</comment>
<evidence type="ECO:0000313" key="12">
    <source>
        <dbReference type="Proteomes" id="UP000239649"/>
    </source>
</evidence>
<comment type="caution">
    <text evidence="11">The sequence shown here is derived from an EMBL/GenBank/DDBJ whole genome shotgun (WGS) entry which is preliminary data.</text>
</comment>
<sequence>MSPPDGDFQHWLVRAQEAVDGKAKPKGSLGLLEEWAVRLCALQRTLRPRLDVARLVVFAADHGVTAEGQAPGVSAYPRALTASVFGAVAAGHSACAALCAANGVSLELIDVGVDADVAGVAAAPGIGLVHAKIRRGTSSMLAGPALAPAELEAALEAGAAAVARAAAGVASPPLCVLCVGELGIGNTTAAAAVLAALTGAPPEEVCGRGTAAPGRGQRTCTAASVRAVLATVTWLPPEDVCGRGTGLDDAGLRLKCATVAAALAANAAVLEGRDPLAALAAVGGLEVAAMAGAYLAAGRLGMPCLVDGFISGVAAAAAARANPNAAAVQFWSHASAERGAAAAAAAAGGSARPVLTMGLRLGEGTGAVLAVPLLRSAAAVMRDMASLQEVLAAAGAGGGAAAPPDGGGAGPAAQACNGTAAQPDGGDPPPPDDSCRPVLWSL</sequence>
<evidence type="ECO:0000256" key="3">
    <source>
        <dbReference type="ARBA" id="ARBA00011991"/>
    </source>
</evidence>
<keyword evidence="5" id="KW-0169">Cobalamin biosynthesis</keyword>
<dbReference type="InterPro" id="IPR003200">
    <property type="entry name" value="Nict_dMeBzImd_PRibTrfase"/>
</dbReference>
<dbReference type="UniPathway" id="UPA00061">
    <property type="reaction ID" value="UER00516"/>
</dbReference>
<evidence type="ECO:0000256" key="1">
    <source>
        <dbReference type="ARBA" id="ARBA00005049"/>
    </source>
</evidence>
<comment type="similarity">
    <text evidence="2">Belongs to the CobT family.</text>
</comment>
<dbReference type="Gene3D" id="3.40.50.10210">
    <property type="match status" value="2"/>
</dbReference>
<dbReference type="InterPro" id="IPR036087">
    <property type="entry name" value="Nict_dMeBzImd_PRibTrfase_sf"/>
</dbReference>
<evidence type="ECO:0000256" key="9">
    <source>
        <dbReference type="ARBA" id="ARBA00047340"/>
    </source>
</evidence>
<dbReference type="AlphaFoldDB" id="A0A2P6VK87"/>
<gene>
    <name evidence="11" type="ORF">C2E20_2437</name>
</gene>
<organism evidence="11 12">
    <name type="scientific">Micractinium conductrix</name>
    <dbReference type="NCBI Taxonomy" id="554055"/>
    <lineage>
        <taxon>Eukaryota</taxon>
        <taxon>Viridiplantae</taxon>
        <taxon>Chlorophyta</taxon>
        <taxon>core chlorophytes</taxon>
        <taxon>Trebouxiophyceae</taxon>
        <taxon>Chlorellales</taxon>
        <taxon>Chlorellaceae</taxon>
        <taxon>Chlorella clade</taxon>
        <taxon>Micractinium</taxon>
    </lineage>
</organism>
<dbReference type="EMBL" id="LHPF02000004">
    <property type="protein sequence ID" value="PSC74488.1"/>
    <property type="molecule type" value="Genomic_DNA"/>
</dbReference>
<evidence type="ECO:0000256" key="2">
    <source>
        <dbReference type="ARBA" id="ARBA00007110"/>
    </source>
</evidence>
<dbReference type="GO" id="GO:0008939">
    <property type="term" value="F:nicotinate-nucleotide-dimethylbenzimidazole phosphoribosyltransferase activity"/>
    <property type="evidence" value="ECO:0007669"/>
    <property type="project" value="UniProtKB-EC"/>
</dbReference>
<protein>
    <recommendedName>
        <fullName evidence="4">Nicotinate-nucleotide--dimethylbenzimidazole phosphoribosyltransferase</fullName>
        <ecNumber evidence="3">2.4.2.21</ecNumber>
    </recommendedName>
    <alternativeName>
        <fullName evidence="8">N(1)-alpha-phosphoribosyltransferase</fullName>
    </alternativeName>
</protein>
<evidence type="ECO:0000313" key="11">
    <source>
        <dbReference type="EMBL" id="PSC74488.1"/>
    </source>
</evidence>
<dbReference type="CDD" id="cd02439">
    <property type="entry name" value="DMB-PRT_CobT"/>
    <property type="match status" value="1"/>
</dbReference>
<feature type="compositionally biased region" description="Gly residues" evidence="10">
    <location>
        <begin position="396"/>
        <end position="410"/>
    </location>
</feature>
<keyword evidence="7" id="KW-0808">Transferase</keyword>
<evidence type="ECO:0000256" key="4">
    <source>
        <dbReference type="ARBA" id="ARBA00015486"/>
    </source>
</evidence>
<evidence type="ECO:0000256" key="6">
    <source>
        <dbReference type="ARBA" id="ARBA00022676"/>
    </source>
</evidence>
<dbReference type="Pfam" id="PF02277">
    <property type="entry name" value="DBI_PRT"/>
    <property type="match status" value="2"/>
</dbReference>
<reference evidence="11 12" key="1">
    <citation type="journal article" date="2018" name="Plant J.">
        <title>Genome sequences of Chlorella sorokiniana UTEX 1602 and Micractinium conductrix SAG 241.80: implications to maltose excretion by a green alga.</title>
        <authorList>
            <person name="Arriola M.B."/>
            <person name="Velmurugan N."/>
            <person name="Zhang Y."/>
            <person name="Plunkett M.H."/>
            <person name="Hondzo H."/>
            <person name="Barney B.M."/>
        </authorList>
    </citation>
    <scope>NUCLEOTIDE SEQUENCE [LARGE SCALE GENOMIC DNA]</scope>
    <source>
        <strain evidence="11 12">SAG 241.80</strain>
    </source>
</reference>
<evidence type="ECO:0000256" key="5">
    <source>
        <dbReference type="ARBA" id="ARBA00022573"/>
    </source>
</evidence>
<feature type="region of interest" description="Disordered" evidence="10">
    <location>
        <begin position="396"/>
        <end position="442"/>
    </location>
</feature>
<dbReference type="PANTHER" id="PTHR43463">
    <property type="entry name" value="NICOTINATE-NUCLEOTIDE--DIMETHYLBENZIMIDAZOLE PHOSPHORIBOSYLTRANSFERASE"/>
    <property type="match status" value="1"/>
</dbReference>
<accession>A0A2P6VK87</accession>